<keyword evidence="2" id="KW-1185">Reference proteome</keyword>
<name>A0A8D0F1E4_STROC</name>
<organism evidence="1 2">
    <name type="scientific">Strix occidentalis caurina</name>
    <name type="common">northern spotted owl</name>
    <dbReference type="NCBI Taxonomy" id="311401"/>
    <lineage>
        <taxon>Eukaryota</taxon>
        <taxon>Metazoa</taxon>
        <taxon>Chordata</taxon>
        <taxon>Craniata</taxon>
        <taxon>Vertebrata</taxon>
        <taxon>Euteleostomi</taxon>
        <taxon>Archelosauria</taxon>
        <taxon>Archosauria</taxon>
        <taxon>Dinosauria</taxon>
        <taxon>Saurischia</taxon>
        <taxon>Theropoda</taxon>
        <taxon>Coelurosauria</taxon>
        <taxon>Aves</taxon>
        <taxon>Neognathae</taxon>
        <taxon>Neoaves</taxon>
        <taxon>Telluraves</taxon>
        <taxon>Strigiformes</taxon>
        <taxon>Strigidae</taxon>
        <taxon>Strix</taxon>
    </lineage>
</organism>
<sequence>MEHSEGGEQSQQQQQPWGKLIRLGADEAEPHVLLKKINFCIFYCICNCLLMD</sequence>
<evidence type="ECO:0000313" key="2">
    <source>
        <dbReference type="Proteomes" id="UP000694551"/>
    </source>
</evidence>
<dbReference type="Proteomes" id="UP000694551">
    <property type="component" value="Unplaced"/>
</dbReference>
<reference evidence="1" key="2">
    <citation type="submission" date="2025-09" db="UniProtKB">
        <authorList>
            <consortium name="Ensembl"/>
        </authorList>
    </citation>
    <scope>IDENTIFICATION</scope>
</reference>
<protein>
    <submittedName>
        <fullName evidence="1">Uncharacterized protein</fullName>
    </submittedName>
</protein>
<reference evidence="1" key="1">
    <citation type="submission" date="2025-08" db="UniProtKB">
        <authorList>
            <consortium name="Ensembl"/>
        </authorList>
    </citation>
    <scope>IDENTIFICATION</scope>
</reference>
<proteinExistence type="predicted"/>
<evidence type="ECO:0000313" key="1">
    <source>
        <dbReference type="Ensembl" id="ENSSOCP00000008707.1"/>
    </source>
</evidence>
<accession>A0A8D0F1E4</accession>
<dbReference type="Ensembl" id="ENSSOCT00000008929.1">
    <property type="protein sequence ID" value="ENSSOCP00000008707.1"/>
    <property type="gene ID" value="ENSSOCG00000006651.1"/>
</dbReference>
<dbReference type="AlphaFoldDB" id="A0A8D0F1E4"/>